<organism evidence="2 3">
    <name type="scientific">Metabacillus niabensis</name>
    <dbReference type="NCBI Taxonomy" id="324854"/>
    <lineage>
        <taxon>Bacteria</taxon>
        <taxon>Bacillati</taxon>
        <taxon>Bacillota</taxon>
        <taxon>Bacilli</taxon>
        <taxon>Bacillales</taxon>
        <taxon>Bacillaceae</taxon>
        <taxon>Metabacillus</taxon>
    </lineage>
</organism>
<evidence type="ECO:0000313" key="3">
    <source>
        <dbReference type="Proteomes" id="UP001232245"/>
    </source>
</evidence>
<accession>A0ABT9YZW2</accession>
<feature type="domain" description="YpoC-like" evidence="1">
    <location>
        <begin position="65"/>
        <end position="175"/>
    </location>
</feature>
<gene>
    <name evidence="2" type="ORF">J2S02_001471</name>
</gene>
<reference evidence="2 3" key="1">
    <citation type="submission" date="2023-07" db="EMBL/GenBank/DDBJ databases">
        <title>Genomic Encyclopedia of Type Strains, Phase IV (KMG-IV): sequencing the most valuable type-strain genomes for metagenomic binning, comparative biology and taxonomic classification.</title>
        <authorList>
            <person name="Goeker M."/>
        </authorList>
    </citation>
    <scope>NUCLEOTIDE SEQUENCE [LARGE SCALE GENOMIC DNA]</scope>
    <source>
        <strain evidence="2 3">DSM 17723</strain>
    </source>
</reference>
<dbReference type="Pfam" id="PF21747">
    <property type="entry name" value="YpoC"/>
    <property type="match status" value="1"/>
</dbReference>
<name>A0ABT9YZW2_9BACI</name>
<comment type="caution">
    <text evidence="2">The sequence shown here is derived from an EMBL/GenBank/DDBJ whole genome shotgun (WGS) entry which is preliminary data.</text>
</comment>
<proteinExistence type="predicted"/>
<keyword evidence="3" id="KW-1185">Reference proteome</keyword>
<dbReference type="Proteomes" id="UP001232245">
    <property type="component" value="Unassembled WGS sequence"/>
</dbReference>
<dbReference type="InterPro" id="IPR048427">
    <property type="entry name" value="YpoC"/>
</dbReference>
<sequence length="180" mass="21696">MLENDQQKKYDIPVSFRYDPFFKNRETFLDYSCLNISETIDHEPFYYDMLVLQSQQEKPWESPNKYVPLLFEKWKQRVPKINNAFAKRKINAETNELMIHCISLFIISLYWSNNSSVKSLNIEDANILKNKIKPINVEERLLFIIKNYTKFHSFSQLKQLFIEHEKAFYKKAAIDKLKNR</sequence>
<evidence type="ECO:0000313" key="2">
    <source>
        <dbReference type="EMBL" id="MDQ0225142.1"/>
    </source>
</evidence>
<dbReference type="RefSeq" id="WP_095302191.1">
    <property type="nucleotide sequence ID" value="NZ_JAUSTZ010000002.1"/>
</dbReference>
<protein>
    <recommendedName>
        <fullName evidence="1">YpoC-like domain-containing protein</fullName>
    </recommendedName>
</protein>
<dbReference type="EMBL" id="JAUSTZ010000002">
    <property type="protein sequence ID" value="MDQ0225142.1"/>
    <property type="molecule type" value="Genomic_DNA"/>
</dbReference>
<evidence type="ECO:0000259" key="1">
    <source>
        <dbReference type="Pfam" id="PF21747"/>
    </source>
</evidence>